<name>A0A8H7TZ44_9APHY</name>
<feature type="region of interest" description="Disordered" evidence="1">
    <location>
        <begin position="85"/>
        <end position="104"/>
    </location>
</feature>
<comment type="caution">
    <text evidence="2">The sequence shown here is derived from an EMBL/GenBank/DDBJ whole genome shotgun (WGS) entry which is preliminary data.</text>
</comment>
<gene>
    <name evidence="2" type="ORF">IEO21_08727</name>
</gene>
<reference evidence="2" key="1">
    <citation type="submission" date="2020-11" db="EMBL/GenBank/DDBJ databases">
        <authorList>
            <person name="Koelle M."/>
            <person name="Horta M.A.C."/>
            <person name="Nowrousian M."/>
            <person name="Ohm R.A."/>
            <person name="Benz P."/>
            <person name="Pilgard A."/>
        </authorList>
    </citation>
    <scope>NUCLEOTIDE SEQUENCE</scope>
    <source>
        <strain evidence="2">FPRL280</strain>
    </source>
</reference>
<dbReference type="EMBL" id="JADOXO010000336">
    <property type="protein sequence ID" value="KAF9806321.1"/>
    <property type="molecule type" value="Genomic_DNA"/>
</dbReference>
<accession>A0A8H7TZ44</accession>
<evidence type="ECO:0000256" key="1">
    <source>
        <dbReference type="SAM" id="MobiDB-lite"/>
    </source>
</evidence>
<feature type="compositionally biased region" description="Basic and acidic residues" evidence="1">
    <location>
        <begin position="295"/>
        <end position="313"/>
    </location>
</feature>
<reference evidence="2" key="2">
    <citation type="journal article" name="Front. Microbiol.">
        <title>Degradative Capacity of Two Strains of Rhodonia placenta: From Phenotype to Genotype.</title>
        <authorList>
            <person name="Kolle M."/>
            <person name="Horta M.A.C."/>
            <person name="Nowrousian M."/>
            <person name="Ohm R.A."/>
            <person name="Benz J.P."/>
            <person name="Pilgard A."/>
        </authorList>
    </citation>
    <scope>NUCLEOTIDE SEQUENCE</scope>
    <source>
        <strain evidence="2">FPRL280</strain>
    </source>
</reference>
<evidence type="ECO:0000313" key="2">
    <source>
        <dbReference type="EMBL" id="KAF9806321.1"/>
    </source>
</evidence>
<dbReference type="AlphaFoldDB" id="A0A8H7TZ44"/>
<feature type="compositionally biased region" description="Basic and acidic residues" evidence="1">
    <location>
        <begin position="273"/>
        <end position="283"/>
    </location>
</feature>
<protein>
    <submittedName>
        <fullName evidence="2">Uncharacterized protein</fullName>
    </submittedName>
</protein>
<proteinExistence type="predicted"/>
<sequence length="313" mass="35496">MSSLTTPDAVYASQLFRCGEGLPLWSPEPTKHGEVLVGDVGYMRHGAFYRLFNATKAADDPINKEYGVPNGNSYKPFTQSQYGLNRDPNAISPVQQEPHEAYSRRRSGDVSVSLHDRCTDDQGAFLLLKDAATREELHPSRRMENYMHRNFRSWQSFAVDDLDVDLQPEDIMFVRGWVKTTQWAVAAITHEGREAKVSISAEIGSVADAHLSIHKSHEVSNYYAHRTGPTRILHGSVEPSEHDDADQLDQCIFLHYYKLKRRRFLGFKKLEAAAEPRDPSGPHDDDDDEFVVEEASAREKASMPMRFERDSQA</sequence>
<feature type="region of interest" description="Disordered" evidence="1">
    <location>
        <begin position="273"/>
        <end position="313"/>
    </location>
</feature>
<dbReference type="Proteomes" id="UP000639403">
    <property type="component" value="Unassembled WGS sequence"/>
</dbReference>
<organism evidence="2 3">
    <name type="scientific">Rhodonia placenta</name>
    <dbReference type="NCBI Taxonomy" id="104341"/>
    <lineage>
        <taxon>Eukaryota</taxon>
        <taxon>Fungi</taxon>
        <taxon>Dikarya</taxon>
        <taxon>Basidiomycota</taxon>
        <taxon>Agaricomycotina</taxon>
        <taxon>Agaricomycetes</taxon>
        <taxon>Polyporales</taxon>
        <taxon>Adustoporiaceae</taxon>
        <taxon>Rhodonia</taxon>
    </lineage>
</organism>
<evidence type="ECO:0000313" key="3">
    <source>
        <dbReference type="Proteomes" id="UP000639403"/>
    </source>
</evidence>